<evidence type="ECO:0000313" key="4">
    <source>
        <dbReference type="EMBL" id="EJN58802.1"/>
    </source>
</evidence>
<dbReference type="InterPro" id="IPR020084">
    <property type="entry name" value="NUDIX_hydrolase_CS"/>
</dbReference>
<feature type="domain" description="Nudix hydrolase" evidence="3">
    <location>
        <begin position="1"/>
        <end position="137"/>
    </location>
</feature>
<dbReference type="PATRIC" id="fig|1210908.3.peg.2765"/>
<gene>
    <name evidence="4" type="ORF">HSB1_28830</name>
</gene>
<keyword evidence="2" id="KW-0378">Hydrolase</keyword>
<evidence type="ECO:0000256" key="2">
    <source>
        <dbReference type="ARBA" id="ARBA00022801"/>
    </source>
</evidence>
<dbReference type="Gene3D" id="3.90.79.10">
    <property type="entry name" value="Nucleoside Triphosphate Pyrophosphohydrolase"/>
    <property type="match status" value="1"/>
</dbReference>
<proteinExistence type="predicted"/>
<reference evidence="4 5" key="1">
    <citation type="journal article" date="2012" name="J. Bacteriol.">
        <title>Draft Genome Sequence of the Extremely Halophilic Archaeon Halogranum salarium B-1T.</title>
        <authorList>
            <person name="Kim K.K."/>
            <person name="Lee K.C."/>
            <person name="Lee J.S."/>
        </authorList>
    </citation>
    <scope>NUCLEOTIDE SEQUENCE [LARGE SCALE GENOMIC DNA]</scope>
    <source>
        <strain evidence="4 5">B-1</strain>
    </source>
</reference>
<dbReference type="GO" id="GO:0016787">
    <property type="term" value="F:hydrolase activity"/>
    <property type="evidence" value="ECO:0007669"/>
    <property type="project" value="UniProtKB-KW"/>
</dbReference>
<dbReference type="AlphaFoldDB" id="J3EVT3"/>
<dbReference type="PROSITE" id="PS51462">
    <property type="entry name" value="NUDIX"/>
    <property type="match status" value="1"/>
</dbReference>
<dbReference type="InterPro" id="IPR015797">
    <property type="entry name" value="NUDIX_hydrolase-like_dom_sf"/>
</dbReference>
<protein>
    <recommendedName>
        <fullName evidence="3">Nudix hydrolase domain-containing protein</fullName>
    </recommendedName>
</protein>
<dbReference type="eggNOG" id="ENOG502N5K0">
    <property type="taxonomic scope" value="Archaea"/>
</dbReference>
<accession>J3EVT3</accession>
<name>J3EVT3_9EURY</name>
<organism evidence="4 5">
    <name type="scientific">Halogranum salarium B-1</name>
    <dbReference type="NCBI Taxonomy" id="1210908"/>
    <lineage>
        <taxon>Archaea</taxon>
        <taxon>Methanobacteriati</taxon>
        <taxon>Methanobacteriota</taxon>
        <taxon>Stenosarchaea group</taxon>
        <taxon>Halobacteria</taxon>
        <taxon>Halobacteriales</taxon>
        <taxon>Haloferacaceae</taxon>
    </lineage>
</organism>
<dbReference type="SUPFAM" id="SSF55811">
    <property type="entry name" value="Nudix"/>
    <property type="match status" value="1"/>
</dbReference>
<dbReference type="EMBL" id="ALJD01000007">
    <property type="protein sequence ID" value="EJN58802.1"/>
    <property type="molecule type" value="Genomic_DNA"/>
</dbReference>
<dbReference type="Pfam" id="PF00293">
    <property type="entry name" value="NUDIX"/>
    <property type="match status" value="1"/>
</dbReference>
<dbReference type="PANTHER" id="PTHR43046:SF14">
    <property type="entry name" value="MUTT_NUDIX FAMILY PROTEIN"/>
    <property type="match status" value="1"/>
</dbReference>
<evidence type="ECO:0000313" key="5">
    <source>
        <dbReference type="Proteomes" id="UP000007813"/>
    </source>
</evidence>
<dbReference type="PROSITE" id="PS00893">
    <property type="entry name" value="NUDIX_BOX"/>
    <property type="match status" value="1"/>
</dbReference>
<evidence type="ECO:0000256" key="1">
    <source>
        <dbReference type="ARBA" id="ARBA00001946"/>
    </source>
</evidence>
<dbReference type="PANTHER" id="PTHR43046">
    <property type="entry name" value="GDP-MANNOSE MANNOSYL HYDROLASE"/>
    <property type="match status" value="1"/>
</dbReference>
<evidence type="ECO:0000259" key="3">
    <source>
        <dbReference type="PROSITE" id="PS51462"/>
    </source>
</evidence>
<dbReference type="Proteomes" id="UP000007813">
    <property type="component" value="Unassembled WGS sequence"/>
</dbReference>
<comment type="cofactor">
    <cofactor evidence="1">
        <name>Mg(2+)</name>
        <dbReference type="ChEBI" id="CHEBI:18420"/>
    </cofactor>
</comment>
<sequence length="139" mass="15714">MVLGVVRRGDELLVAETYDPTDDETFYRPIGGGIEFGEPAEAALRREFREEVGLELEGVEYLETVENIFTFDGTRGHEYVLLFEASLVDETVYDREALTGYEESIDEEFSVVWQSLVEFESGEEIVYPEAVVDVVKEGA</sequence>
<comment type="caution">
    <text evidence="4">The sequence shown here is derived from an EMBL/GenBank/DDBJ whole genome shotgun (WGS) entry which is preliminary data.</text>
</comment>
<dbReference type="InterPro" id="IPR000086">
    <property type="entry name" value="NUDIX_hydrolase_dom"/>
</dbReference>